<protein>
    <recommendedName>
        <fullName evidence="6">DNL-type domain-containing protein</fullName>
    </recommendedName>
</protein>
<dbReference type="GO" id="GO:0051087">
    <property type="term" value="F:protein-folding chaperone binding"/>
    <property type="evidence" value="ECO:0007669"/>
    <property type="project" value="TreeGrafter"/>
</dbReference>
<dbReference type="Pfam" id="PF05180">
    <property type="entry name" value="zf-DNL"/>
    <property type="match status" value="1"/>
</dbReference>
<keyword evidence="8" id="KW-1185">Reference proteome</keyword>
<dbReference type="PROSITE" id="PS51501">
    <property type="entry name" value="ZF_DNL"/>
    <property type="match status" value="1"/>
</dbReference>
<dbReference type="InterPro" id="IPR024158">
    <property type="entry name" value="Mt_import_TIM15"/>
</dbReference>
<evidence type="ECO:0000256" key="4">
    <source>
        <dbReference type="PROSITE-ProRule" id="PRU00834"/>
    </source>
</evidence>
<gene>
    <name evidence="7" type="ORF">LPJ61_001209</name>
</gene>
<dbReference type="AlphaFoldDB" id="A0A9W8CZT1"/>
<evidence type="ECO:0000256" key="2">
    <source>
        <dbReference type="ARBA" id="ARBA00022771"/>
    </source>
</evidence>
<evidence type="ECO:0000259" key="6">
    <source>
        <dbReference type="PROSITE" id="PS51501"/>
    </source>
</evidence>
<proteinExistence type="predicted"/>
<feature type="region of interest" description="Disordered" evidence="5">
    <location>
        <begin position="94"/>
        <end position="127"/>
    </location>
</feature>
<evidence type="ECO:0000313" key="8">
    <source>
        <dbReference type="Proteomes" id="UP001143981"/>
    </source>
</evidence>
<name>A0A9W8CZT1_9FUNG</name>
<dbReference type="PANTHER" id="PTHR20922">
    <property type="entry name" value="DNL-TYPE ZINC FINGER PROTEIN"/>
    <property type="match status" value="1"/>
</dbReference>
<evidence type="ECO:0000256" key="3">
    <source>
        <dbReference type="ARBA" id="ARBA00022833"/>
    </source>
</evidence>
<keyword evidence="1" id="KW-0479">Metal-binding</keyword>
<reference evidence="7" key="1">
    <citation type="submission" date="2022-07" db="EMBL/GenBank/DDBJ databases">
        <title>Phylogenomic reconstructions and comparative analyses of Kickxellomycotina fungi.</title>
        <authorList>
            <person name="Reynolds N.K."/>
            <person name="Stajich J.E."/>
            <person name="Barry K."/>
            <person name="Grigoriev I.V."/>
            <person name="Crous P."/>
            <person name="Smith M.E."/>
        </authorList>
    </citation>
    <scope>NUCLEOTIDE SEQUENCE</scope>
    <source>
        <strain evidence="7">BCRC 34381</strain>
    </source>
</reference>
<evidence type="ECO:0000256" key="5">
    <source>
        <dbReference type="SAM" id="MobiDB-lite"/>
    </source>
</evidence>
<sequence length="127" mass="13958">MTTGAPGSPEEARLLIGFTCKVCGHRQHKTMSKNAYQNGVVLMQCDGCKNRHLIADNLGWFRDKRVNIEDLMHERSEEVRRLKGLDLLDGVEASQIQSALADRSPSPPPPPAPVEGAQDPAPRSSKE</sequence>
<dbReference type="GO" id="GO:0030150">
    <property type="term" value="P:protein import into mitochondrial matrix"/>
    <property type="evidence" value="ECO:0007669"/>
    <property type="project" value="TreeGrafter"/>
</dbReference>
<dbReference type="GO" id="GO:0008270">
    <property type="term" value="F:zinc ion binding"/>
    <property type="evidence" value="ECO:0007669"/>
    <property type="project" value="UniProtKB-KW"/>
</dbReference>
<organism evidence="7 8">
    <name type="scientific">Coemansia biformis</name>
    <dbReference type="NCBI Taxonomy" id="1286918"/>
    <lineage>
        <taxon>Eukaryota</taxon>
        <taxon>Fungi</taxon>
        <taxon>Fungi incertae sedis</taxon>
        <taxon>Zoopagomycota</taxon>
        <taxon>Kickxellomycotina</taxon>
        <taxon>Kickxellomycetes</taxon>
        <taxon>Kickxellales</taxon>
        <taxon>Kickxellaceae</taxon>
        <taxon>Coemansia</taxon>
    </lineage>
</organism>
<dbReference type="GO" id="GO:0005739">
    <property type="term" value="C:mitochondrion"/>
    <property type="evidence" value="ECO:0007669"/>
    <property type="project" value="TreeGrafter"/>
</dbReference>
<dbReference type="OrthoDB" id="512667at2759"/>
<dbReference type="InterPro" id="IPR007853">
    <property type="entry name" value="Znf_DNL-typ"/>
</dbReference>
<dbReference type="GO" id="GO:0006457">
    <property type="term" value="P:protein folding"/>
    <property type="evidence" value="ECO:0007669"/>
    <property type="project" value="TreeGrafter"/>
</dbReference>
<dbReference type="Proteomes" id="UP001143981">
    <property type="component" value="Unassembled WGS sequence"/>
</dbReference>
<feature type="domain" description="DNL-type" evidence="6">
    <location>
        <begin position="9"/>
        <end position="104"/>
    </location>
</feature>
<keyword evidence="2 4" id="KW-0863">Zinc-finger</keyword>
<dbReference type="GO" id="GO:0050821">
    <property type="term" value="P:protein stabilization"/>
    <property type="evidence" value="ECO:0007669"/>
    <property type="project" value="TreeGrafter"/>
</dbReference>
<evidence type="ECO:0000256" key="1">
    <source>
        <dbReference type="ARBA" id="ARBA00022723"/>
    </source>
</evidence>
<evidence type="ECO:0000313" key="7">
    <source>
        <dbReference type="EMBL" id="KAJ1734171.1"/>
    </source>
</evidence>
<comment type="caution">
    <text evidence="7">The sequence shown here is derived from an EMBL/GenBank/DDBJ whole genome shotgun (WGS) entry which is preliminary data.</text>
</comment>
<dbReference type="EMBL" id="JANBOI010000090">
    <property type="protein sequence ID" value="KAJ1734171.1"/>
    <property type="molecule type" value="Genomic_DNA"/>
</dbReference>
<accession>A0A9W8CZT1</accession>
<keyword evidence="3" id="KW-0862">Zinc</keyword>
<dbReference type="PANTHER" id="PTHR20922:SF13">
    <property type="entry name" value="DNL-TYPE ZINC FINGER PROTEIN"/>
    <property type="match status" value="1"/>
</dbReference>